<dbReference type="PANTHER" id="PTHR48036">
    <property type="entry name" value="SPLICING FACTOR (PAD-1), PUTATIVE (AFU_ORTHOLOGUE AFUA_1G15810)-RELATED"/>
    <property type="match status" value="1"/>
</dbReference>
<dbReference type="GO" id="GO:0003723">
    <property type="term" value="F:RNA binding"/>
    <property type="evidence" value="ECO:0007669"/>
    <property type="project" value="UniProtKB-UniRule"/>
</dbReference>
<dbReference type="Gene3D" id="3.30.70.330">
    <property type="match status" value="1"/>
</dbReference>
<evidence type="ECO:0000313" key="6">
    <source>
        <dbReference type="EMBL" id="KAG8193257.1"/>
    </source>
</evidence>
<dbReference type="InterPro" id="IPR035979">
    <property type="entry name" value="RBD_domain_sf"/>
</dbReference>
<accession>A0AAV6V9G1</accession>
<dbReference type="SMART" id="SM00360">
    <property type="entry name" value="RRM"/>
    <property type="match status" value="1"/>
</dbReference>
<evidence type="ECO:0000313" key="7">
    <source>
        <dbReference type="Proteomes" id="UP000827092"/>
    </source>
</evidence>
<keyword evidence="1" id="KW-0597">Phosphoprotein</keyword>
<feature type="domain" description="RRM" evidence="5">
    <location>
        <begin position="78"/>
        <end position="156"/>
    </location>
</feature>
<name>A0AAV6V9G1_9ARAC</name>
<keyword evidence="7" id="KW-1185">Reference proteome</keyword>
<dbReference type="InterPro" id="IPR012677">
    <property type="entry name" value="Nucleotide-bd_a/b_plait_sf"/>
</dbReference>
<protein>
    <recommendedName>
        <fullName evidence="5">RRM domain-containing protein</fullName>
    </recommendedName>
</protein>
<dbReference type="SUPFAM" id="SSF54928">
    <property type="entry name" value="RNA-binding domain, RBD"/>
    <property type="match status" value="1"/>
</dbReference>
<organism evidence="6 7">
    <name type="scientific">Oedothorax gibbosus</name>
    <dbReference type="NCBI Taxonomy" id="931172"/>
    <lineage>
        <taxon>Eukaryota</taxon>
        <taxon>Metazoa</taxon>
        <taxon>Ecdysozoa</taxon>
        <taxon>Arthropoda</taxon>
        <taxon>Chelicerata</taxon>
        <taxon>Arachnida</taxon>
        <taxon>Araneae</taxon>
        <taxon>Araneomorphae</taxon>
        <taxon>Entelegynae</taxon>
        <taxon>Araneoidea</taxon>
        <taxon>Linyphiidae</taxon>
        <taxon>Erigoninae</taxon>
        <taxon>Oedothorax</taxon>
    </lineage>
</organism>
<dbReference type="Pfam" id="PF00076">
    <property type="entry name" value="RRM_1"/>
    <property type="match status" value="1"/>
</dbReference>
<keyword evidence="2" id="KW-0677">Repeat</keyword>
<dbReference type="EMBL" id="JAFNEN010000126">
    <property type="protein sequence ID" value="KAG8193257.1"/>
    <property type="molecule type" value="Genomic_DNA"/>
</dbReference>
<dbReference type="GO" id="GO:0006397">
    <property type="term" value="P:mRNA processing"/>
    <property type="evidence" value="ECO:0007669"/>
    <property type="project" value="InterPro"/>
</dbReference>
<sequence>MKPEPRAEGELNADEEVATGIEKFGVTGDRGLLGVIVEQDQDEAPPRKSPLGSQTQFFGSLRNKLPDDDLNPEDLDRRTKLRMRLSQRVQASNLEELLFCFELVRYVKVVMDKSTRRLKDYGFESFHCSKDAKKALEGLNGFEVAGRPIQVGRATEITDLGREPSFLDRSGIVLGATGRRQLLAKLMEGMDRDFSAATMPALQLSQGLVTSQRVITLPIDTKFFLLSIMFDPTWRYNVVYMIQKELCELG</sequence>
<keyword evidence="3 4" id="KW-0694">RNA-binding</keyword>
<dbReference type="GO" id="GO:0005634">
    <property type="term" value="C:nucleus"/>
    <property type="evidence" value="ECO:0007669"/>
    <property type="project" value="InterPro"/>
</dbReference>
<dbReference type="Pfam" id="PF15519">
    <property type="entry name" value="RBM39linker"/>
    <property type="match status" value="1"/>
</dbReference>
<dbReference type="AlphaFoldDB" id="A0AAV6V9G1"/>
<comment type="caution">
    <text evidence="6">The sequence shown here is derived from an EMBL/GenBank/DDBJ whole genome shotgun (WGS) entry which is preliminary data.</text>
</comment>
<evidence type="ECO:0000256" key="3">
    <source>
        <dbReference type="ARBA" id="ARBA00022884"/>
    </source>
</evidence>
<evidence type="ECO:0000256" key="1">
    <source>
        <dbReference type="ARBA" id="ARBA00022553"/>
    </source>
</evidence>
<dbReference type="Proteomes" id="UP000827092">
    <property type="component" value="Unassembled WGS sequence"/>
</dbReference>
<dbReference type="InterPro" id="IPR029123">
    <property type="entry name" value="RBM39_linker"/>
</dbReference>
<gene>
    <name evidence="6" type="ORF">JTE90_027001</name>
</gene>
<dbReference type="PROSITE" id="PS50102">
    <property type="entry name" value="RRM"/>
    <property type="match status" value="1"/>
</dbReference>
<dbReference type="InterPro" id="IPR000504">
    <property type="entry name" value="RRM_dom"/>
</dbReference>
<reference evidence="6 7" key="1">
    <citation type="journal article" date="2022" name="Nat. Ecol. Evol.">
        <title>A masculinizing supergene underlies an exaggerated male reproductive morph in a spider.</title>
        <authorList>
            <person name="Hendrickx F."/>
            <person name="De Corte Z."/>
            <person name="Sonet G."/>
            <person name="Van Belleghem S.M."/>
            <person name="Kostlbacher S."/>
            <person name="Vangestel C."/>
        </authorList>
    </citation>
    <scope>NUCLEOTIDE SEQUENCE [LARGE SCALE GENOMIC DNA]</scope>
    <source>
        <strain evidence="6">W744_W776</strain>
    </source>
</reference>
<evidence type="ECO:0000256" key="4">
    <source>
        <dbReference type="PROSITE-ProRule" id="PRU00176"/>
    </source>
</evidence>
<evidence type="ECO:0000256" key="2">
    <source>
        <dbReference type="ARBA" id="ARBA00022737"/>
    </source>
</evidence>
<evidence type="ECO:0000259" key="5">
    <source>
        <dbReference type="PROSITE" id="PS50102"/>
    </source>
</evidence>
<proteinExistence type="predicted"/>
<dbReference type="InterPro" id="IPR006509">
    <property type="entry name" value="RBM39_SF"/>
</dbReference>